<proteinExistence type="predicted"/>
<dbReference type="STRING" id="1331196.A0A1B9IM97"/>
<reference evidence="2 3" key="1">
    <citation type="submission" date="2013-07" db="EMBL/GenBank/DDBJ databases">
        <title>The Genome Sequence of Kwoniella mangroviensis CBS10435.</title>
        <authorList>
            <consortium name="The Broad Institute Genome Sequencing Platform"/>
            <person name="Cuomo C."/>
            <person name="Litvintseva A."/>
            <person name="Chen Y."/>
            <person name="Heitman J."/>
            <person name="Sun S."/>
            <person name="Springer D."/>
            <person name="Dromer F."/>
            <person name="Young S.K."/>
            <person name="Zeng Q."/>
            <person name="Gargeya S."/>
            <person name="Fitzgerald M."/>
            <person name="Abouelleil A."/>
            <person name="Alvarado L."/>
            <person name="Berlin A.M."/>
            <person name="Chapman S.B."/>
            <person name="Dewar J."/>
            <person name="Goldberg J."/>
            <person name="Griggs A."/>
            <person name="Gujja S."/>
            <person name="Hansen M."/>
            <person name="Howarth C."/>
            <person name="Imamovic A."/>
            <person name="Larimer J."/>
            <person name="McCowan C."/>
            <person name="Murphy C."/>
            <person name="Pearson M."/>
            <person name="Priest M."/>
            <person name="Roberts A."/>
            <person name="Saif S."/>
            <person name="Shea T."/>
            <person name="Sykes S."/>
            <person name="Wortman J."/>
            <person name="Nusbaum C."/>
            <person name="Birren B."/>
        </authorList>
    </citation>
    <scope>NUCLEOTIDE SEQUENCE [LARGE SCALE GENOMIC DNA]</scope>
    <source>
        <strain evidence="2 3">CBS 10435</strain>
    </source>
</reference>
<sequence length="299" mass="35516">MPLEHTEIGSLSTATGHTKDVRVGPIIGTLTFMQPSPPYFFGPFKTNTERYLAHIDATLQYISKGALYKDNLIDDYLWHLELRELPEKVYVKHADERGDHLMVDEEGNIISILDWEWAYVTTKEEAFSTPKIFNQDYEWMRMGDNSLREAEKILIECYLRHERSDLADCVRRGKLYARLEGIGNYDPLCVKKGFREVFGDDIPDDFHRPDDDVDWRIYMMKRYENHEGLQKVMEDYEWSIERAENEKEKWRITQVEIEAERKKWMVEEEEKMKKRFEEMKKAYYQEKAGNAESGAQKVK</sequence>
<evidence type="ECO:0000313" key="2">
    <source>
        <dbReference type="EMBL" id="OCF56709.1"/>
    </source>
</evidence>
<dbReference type="OrthoDB" id="2610322at2759"/>
<reference evidence="3" key="2">
    <citation type="submission" date="2013-12" db="EMBL/GenBank/DDBJ databases">
        <title>Evolution of pathogenesis and genome organization in the Tremellales.</title>
        <authorList>
            <person name="Cuomo C."/>
            <person name="Litvintseva A."/>
            <person name="Heitman J."/>
            <person name="Chen Y."/>
            <person name="Sun S."/>
            <person name="Springer D."/>
            <person name="Dromer F."/>
            <person name="Young S."/>
            <person name="Zeng Q."/>
            <person name="Chapman S."/>
            <person name="Gujja S."/>
            <person name="Saif S."/>
            <person name="Birren B."/>
        </authorList>
    </citation>
    <scope>NUCLEOTIDE SEQUENCE [LARGE SCALE GENOMIC DNA]</scope>
    <source>
        <strain evidence="3">CBS 10435</strain>
    </source>
</reference>
<gene>
    <name evidence="2" type="ORF">L486_05563</name>
</gene>
<evidence type="ECO:0008006" key="4">
    <source>
        <dbReference type="Google" id="ProtNLM"/>
    </source>
</evidence>
<dbReference type="Proteomes" id="UP000092583">
    <property type="component" value="Unassembled WGS sequence"/>
</dbReference>
<evidence type="ECO:0000256" key="1">
    <source>
        <dbReference type="SAM" id="Coils"/>
    </source>
</evidence>
<keyword evidence="1" id="KW-0175">Coiled coil</keyword>
<evidence type="ECO:0000313" key="3">
    <source>
        <dbReference type="Proteomes" id="UP000092583"/>
    </source>
</evidence>
<feature type="coiled-coil region" evidence="1">
    <location>
        <begin position="226"/>
        <end position="286"/>
    </location>
</feature>
<protein>
    <recommendedName>
        <fullName evidence="4">Aminoglycoside phosphotransferase domain-containing protein</fullName>
    </recommendedName>
</protein>
<keyword evidence="3" id="KW-1185">Reference proteome</keyword>
<dbReference type="EMBL" id="KI669464">
    <property type="protein sequence ID" value="OCF56709.1"/>
    <property type="molecule type" value="Genomic_DNA"/>
</dbReference>
<accession>A0A1B9IM97</accession>
<name>A0A1B9IM97_9TREE</name>
<organism evidence="2 3">
    <name type="scientific">Kwoniella mangroviensis CBS 10435</name>
    <dbReference type="NCBI Taxonomy" id="1331196"/>
    <lineage>
        <taxon>Eukaryota</taxon>
        <taxon>Fungi</taxon>
        <taxon>Dikarya</taxon>
        <taxon>Basidiomycota</taxon>
        <taxon>Agaricomycotina</taxon>
        <taxon>Tremellomycetes</taxon>
        <taxon>Tremellales</taxon>
        <taxon>Cryptococcaceae</taxon>
        <taxon>Kwoniella</taxon>
    </lineage>
</organism>
<dbReference type="AlphaFoldDB" id="A0A1B9IM97"/>